<organism evidence="1">
    <name type="scientific">Micrurus paraensis</name>
    <dbReference type="NCBI Taxonomy" id="1970185"/>
    <lineage>
        <taxon>Eukaryota</taxon>
        <taxon>Metazoa</taxon>
        <taxon>Chordata</taxon>
        <taxon>Craniata</taxon>
        <taxon>Vertebrata</taxon>
        <taxon>Euteleostomi</taxon>
        <taxon>Lepidosauria</taxon>
        <taxon>Squamata</taxon>
        <taxon>Bifurcata</taxon>
        <taxon>Unidentata</taxon>
        <taxon>Episquamata</taxon>
        <taxon>Toxicofera</taxon>
        <taxon>Serpentes</taxon>
        <taxon>Colubroidea</taxon>
        <taxon>Elapidae</taxon>
        <taxon>Elapinae</taxon>
        <taxon>Micrurus</taxon>
    </lineage>
</organism>
<reference evidence="1" key="1">
    <citation type="submission" date="2017-07" db="EMBL/GenBank/DDBJ databases">
        <authorList>
            <person name="Mikheyev A."/>
            <person name="Grau M."/>
        </authorList>
    </citation>
    <scope>NUCLEOTIDE SEQUENCE</scope>
    <source>
        <tissue evidence="1">Venom_gland</tissue>
    </source>
</reference>
<dbReference type="EMBL" id="IACL01051557">
    <property type="protein sequence ID" value="LAB06392.1"/>
    <property type="molecule type" value="Transcribed_RNA"/>
</dbReference>
<accession>A0A2D4KCJ9</accession>
<protein>
    <submittedName>
        <fullName evidence="1">Uncharacterized protein</fullName>
    </submittedName>
</protein>
<dbReference type="AlphaFoldDB" id="A0A2D4KCJ9"/>
<evidence type="ECO:0000313" key="1">
    <source>
        <dbReference type="EMBL" id="LAB06392.1"/>
    </source>
</evidence>
<reference evidence="1" key="2">
    <citation type="submission" date="2017-11" db="EMBL/GenBank/DDBJ databases">
        <title>Coralsnake Venomics: Analyses of Venom Gland Transcriptomes and Proteomes of Six Brazilian Taxa.</title>
        <authorList>
            <person name="Aird S.D."/>
            <person name="Jorge da Silva N."/>
            <person name="Qiu L."/>
            <person name="Villar-Briones A."/>
            <person name="Aparecida-Saddi V."/>
            <person name="Campos-Telles M.P."/>
            <person name="Grau M."/>
            <person name="Mikheyev A.S."/>
        </authorList>
    </citation>
    <scope>NUCLEOTIDE SEQUENCE</scope>
    <source>
        <tissue evidence="1">Venom_gland</tissue>
    </source>
</reference>
<proteinExistence type="predicted"/>
<name>A0A2D4KCJ9_9SAUR</name>
<sequence length="109" mass="12780">MLELWFFFKKKFDKNPKFVCLIYIAAHCTFMPLSDLTKLKQTILSSPKVVIQMLKTLRLHSTVQIYTVSDPPFHIYMTHKKAKLENHVAKITNLLLVINEQAKLINLHK</sequence>